<organism evidence="7 8">
    <name type="scientific">Acaryochloris marina (strain MBIC 11017)</name>
    <dbReference type="NCBI Taxonomy" id="329726"/>
    <lineage>
        <taxon>Bacteria</taxon>
        <taxon>Bacillati</taxon>
        <taxon>Cyanobacteriota</taxon>
        <taxon>Cyanophyceae</taxon>
        <taxon>Acaryochloridales</taxon>
        <taxon>Acaryochloridaceae</taxon>
        <taxon>Acaryochloris</taxon>
    </lineage>
</organism>
<evidence type="ECO:0000256" key="1">
    <source>
        <dbReference type="ARBA" id="ARBA00001966"/>
    </source>
</evidence>
<dbReference type="EMBL" id="CP000828">
    <property type="protein sequence ID" value="ABW29989.1"/>
    <property type="molecule type" value="Genomic_DNA"/>
</dbReference>
<dbReference type="InterPro" id="IPR023867">
    <property type="entry name" value="Sulphatase_maturase_rSAM"/>
</dbReference>
<dbReference type="HOGENOM" id="CLU_009273_3_3_3"/>
<dbReference type="InterPro" id="IPR007197">
    <property type="entry name" value="rSAM"/>
</dbReference>
<dbReference type="GO" id="GO:0016491">
    <property type="term" value="F:oxidoreductase activity"/>
    <property type="evidence" value="ECO:0007669"/>
    <property type="project" value="InterPro"/>
</dbReference>
<evidence type="ECO:0000313" key="7">
    <source>
        <dbReference type="EMBL" id="ABW29989.1"/>
    </source>
</evidence>
<dbReference type="GO" id="GO:0051536">
    <property type="term" value="F:iron-sulfur cluster binding"/>
    <property type="evidence" value="ECO:0007669"/>
    <property type="project" value="UniProtKB-KW"/>
</dbReference>
<dbReference type="KEGG" id="amr:AM1_5023"/>
<accession>B0C5X7</accession>
<dbReference type="SFLD" id="SFLDG01067">
    <property type="entry name" value="SPASM/twitch_domain_containing"/>
    <property type="match status" value="1"/>
</dbReference>
<dbReference type="InterPro" id="IPR058240">
    <property type="entry name" value="rSAM_sf"/>
</dbReference>
<evidence type="ECO:0000313" key="8">
    <source>
        <dbReference type="Proteomes" id="UP000000268"/>
    </source>
</evidence>
<keyword evidence="5" id="KW-0411">Iron-sulfur</keyword>
<dbReference type="SFLD" id="SFLDS00029">
    <property type="entry name" value="Radical_SAM"/>
    <property type="match status" value="1"/>
</dbReference>
<dbReference type="PANTHER" id="PTHR43273:SF8">
    <property type="entry name" value="RADICAL SAM DOMAIN PROTEIN"/>
    <property type="match status" value="1"/>
</dbReference>
<dbReference type="SUPFAM" id="SSF102114">
    <property type="entry name" value="Radical SAM enzymes"/>
    <property type="match status" value="1"/>
</dbReference>
<dbReference type="STRING" id="329726.AM1_5023"/>
<dbReference type="Pfam" id="PF04055">
    <property type="entry name" value="Radical_SAM"/>
    <property type="match status" value="1"/>
</dbReference>
<dbReference type="eggNOG" id="COG0641">
    <property type="taxonomic scope" value="Bacteria"/>
</dbReference>
<keyword evidence="2" id="KW-0949">S-adenosyl-L-methionine</keyword>
<dbReference type="InterPro" id="IPR023885">
    <property type="entry name" value="4Fe4S-binding_SPASM_dom"/>
</dbReference>
<evidence type="ECO:0000256" key="2">
    <source>
        <dbReference type="ARBA" id="ARBA00022691"/>
    </source>
</evidence>
<dbReference type="PANTHER" id="PTHR43273">
    <property type="entry name" value="ANAEROBIC SULFATASE-MATURATING ENZYME HOMOLOG ASLB-RELATED"/>
    <property type="match status" value="1"/>
</dbReference>
<sequence length="453" mass="50486">MIQIMSQYSSKLKMPNVHLFRAEEHSMLLSIEQGSIYEIDDIYAEMLDRWMEFGEVERVHQVLSAKGIHLNSVPPEAPPKSIPIHALSLAIAQKCNLGCTYCYAHQGSFGGNEGSMSFEVARNSIDLLLKGTESGETVSLAYLGGEPLANRSVLQKTTEYTIAKASSVGIKTNFSLTTNGTLLTVEDAEFFNNHGFSVTISIDGNQEKHDFLRPFKSGKGSYKTVIEKVKLLLDIPHRRCRVSARVTVTPENLCLEETLDKLVSLGFDNVMFSPVLKSPTGLHQMGEFEFEVLLNQMIECGQKFEQNFEDHKIYPFANILNTLQRIHHYRCDAYPCGAGGAYLGVSSKGDLYACHRFVDDAQGSMGNIVDGVDPAKQENWLAARNVHTQEPCKACWARYLCGGGCHHESIYRGRPACDYIRGWLHYCLGVYVKLLKINPSLLDQILNNQSVSG</sequence>
<dbReference type="InterPro" id="IPR013785">
    <property type="entry name" value="Aldolase_TIM"/>
</dbReference>
<dbReference type="AlphaFoldDB" id="B0C5X7"/>
<dbReference type="Gene3D" id="3.20.20.70">
    <property type="entry name" value="Aldolase class I"/>
    <property type="match status" value="1"/>
</dbReference>
<name>B0C5X7_ACAM1</name>
<reference evidence="7 8" key="1">
    <citation type="journal article" date="2008" name="Proc. Natl. Acad. Sci. U.S.A.">
        <title>Niche adaptation and genome expansion in the chlorophyll d-producing cyanobacterium Acaryochloris marina.</title>
        <authorList>
            <person name="Swingley W.D."/>
            <person name="Chen M."/>
            <person name="Cheung P.C."/>
            <person name="Conrad A.L."/>
            <person name="Dejesa L.C."/>
            <person name="Hao J."/>
            <person name="Honchak B.M."/>
            <person name="Karbach L.E."/>
            <person name="Kurdoglu A."/>
            <person name="Lahiri S."/>
            <person name="Mastrian S.D."/>
            <person name="Miyashita H."/>
            <person name="Page L."/>
            <person name="Ramakrishna P."/>
            <person name="Satoh S."/>
            <person name="Sattley W.M."/>
            <person name="Shimada Y."/>
            <person name="Taylor H.L."/>
            <person name="Tomo T."/>
            <person name="Tsuchiya T."/>
            <person name="Wang Z.T."/>
            <person name="Raymond J."/>
            <person name="Mimuro M."/>
            <person name="Blankenship R.E."/>
            <person name="Touchman J.W."/>
        </authorList>
    </citation>
    <scope>NUCLEOTIDE SEQUENCE [LARGE SCALE GENOMIC DNA]</scope>
    <source>
        <strain evidence="8">MBIC 11017</strain>
    </source>
</reference>
<keyword evidence="8" id="KW-1185">Reference proteome</keyword>
<evidence type="ECO:0000259" key="6">
    <source>
        <dbReference type="PROSITE" id="PS51918"/>
    </source>
</evidence>
<dbReference type="NCBIfam" id="TIGR04085">
    <property type="entry name" value="rSAM_more_4Fe4S"/>
    <property type="match status" value="1"/>
</dbReference>
<evidence type="ECO:0000256" key="4">
    <source>
        <dbReference type="ARBA" id="ARBA00023004"/>
    </source>
</evidence>
<dbReference type="GO" id="GO:0046872">
    <property type="term" value="F:metal ion binding"/>
    <property type="evidence" value="ECO:0007669"/>
    <property type="project" value="UniProtKB-KW"/>
</dbReference>
<evidence type="ECO:0000256" key="3">
    <source>
        <dbReference type="ARBA" id="ARBA00022723"/>
    </source>
</evidence>
<dbReference type="Proteomes" id="UP000000268">
    <property type="component" value="Chromosome"/>
</dbReference>
<feature type="domain" description="Radical SAM core" evidence="6">
    <location>
        <begin position="81"/>
        <end position="310"/>
    </location>
</feature>
<protein>
    <submittedName>
        <fullName evidence="7">Radical SAM domain protein</fullName>
    </submittedName>
</protein>
<comment type="cofactor">
    <cofactor evidence="1">
        <name>[4Fe-4S] cluster</name>
        <dbReference type="ChEBI" id="CHEBI:49883"/>
    </cofactor>
</comment>
<evidence type="ECO:0000256" key="5">
    <source>
        <dbReference type="ARBA" id="ARBA00023014"/>
    </source>
</evidence>
<dbReference type="CDD" id="cd01335">
    <property type="entry name" value="Radical_SAM"/>
    <property type="match status" value="1"/>
</dbReference>
<gene>
    <name evidence="7" type="ordered locus">AM1_5023</name>
</gene>
<dbReference type="PROSITE" id="PS51918">
    <property type="entry name" value="RADICAL_SAM"/>
    <property type="match status" value="1"/>
</dbReference>
<proteinExistence type="predicted"/>
<dbReference type="SFLD" id="SFLDG01386">
    <property type="entry name" value="main_SPASM_domain-containing"/>
    <property type="match status" value="1"/>
</dbReference>
<dbReference type="SFLD" id="SFLDG01384">
    <property type="entry name" value="thioether_bond_formation_requi"/>
    <property type="match status" value="1"/>
</dbReference>
<keyword evidence="3" id="KW-0479">Metal-binding</keyword>
<keyword evidence="4" id="KW-0408">Iron</keyword>